<keyword evidence="1" id="KW-0472">Membrane</keyword>
<keyword evidence="1" id="KW-0812">Transmembrane</keyword>
<sequence>MVCNTLKDSSSHTQHMKVSRWSALFIFVWSSMFAFVLGCATRIRLQLQLLRDERTLSGHTELDLKNSTLQLINLRNEAHQNEDLLRKKTKAESRERFFDAVCYEALVHPGLVSHSNPKQVAIVGNGEGVLREVLKHRTVHEVKIFTVDHDEVCSSSFDEPRVEVGLVESLLQTSNPLRKDPTIGNITTFQDDVFDVMIIQNYPKKSGLSIDESLFRAYDALSNNGVLVLPLGAAPYEDGKRGYENRKHLIHRLIGLGFESIHVYEDGNCEFVEPRSVLVAFKEYKTRSNWYRNAAEIQIQLHQRLHNTRSNQSPLLYFDPSNMLKYQVPSKASENMYCLDNDQEDCDNNFGSLPADTVNVPVSNFEVRKSSVSEMAGRGVFAVQDIPRHAGIALEMTVKNFCVMPSTWAVIDSLYSHRDEKNGLKHKIFEGLVYYILGYGYGSQLWGETHWTIDSWILLFSNHGCNGTFNYGIESIMWSELSVDIDKIPEGLDGSKAVAYSPFQERHLRSFSGSGDYTLRDIKTGEEILTNYVSFVDPGEWRQEILILQSQCAGEQVGEITDYESGDKSYY</sequence>
<reference evidence="3 4" key="1">
    <citation type="journal article" date="2020" name="G3 (Bethesda)">
        <title>Improved Reference Genome for Cyclotella cryptica CCMP332, a Model for Cell Wall Morphogenesis, Salinity Adaptation, and Lipid Production in Diatoms (Bacillariophyta).</title>
        <authorList>
            <person name="Roberts W.R."/>
            <person name="Downey K.M."/>
            <person name="Ruck E.C."/>
            <person name="Traller J.C."/>
            <person name="Alverson A.J."/>
        </authorList>
    </citation>
    <scope>NUCLEOTIDE SEQUENCE [LARGE SCALE GENOMIC DNA]</scope>
    <source>
        <strain evidence="3 4">CCMP332</strain>
    </source>
</reference>
<comment type="caution">
    <text evidence="3">The sequence shown here is derived from an EMBL/GenBank/DDBJ whole genome shotgun (WGS) entry which is preliminary data.</text>
</comment>
<name>A0ABD3QZ32_9STRA</name>
<feature type="transmembrane region" description="Helical" evidence="1">
    <location>
        <begin position="21"/>
        <end position="43"/>
    </location>
</feature>
<keyword evidence="1" id="KW-1133">Transmembrane helix</keyword>
<feature type="domain" description="SET" evidence="2">
    <location>
        <begin position="363"/>
        <end position="533"/>
    </location>
</feature>
<evidence type="ECO:0000259" key="2">
    <source>
        <dbReference type="PROSITE" id="PS50280"/>
    </source>
</evidence>
<dbReference type="Proteomes" id="UP001516023">
    <property type="component" value="Unassembled WGS sequence"/>
</dbReference>
<dbReference type="InterPro" id="IPR029063">
    <property type="entry name" value="SAM-dependent_MTases_sf"/>
</dbReference>
<protein>
    <recommendedName>
        <fullName evidence="2">SET domain-containing protein</fullName>
    </recommendedName>
</protein>
<dbReference type="Gene3D" id="2.170.270.10">
    <property type="entry name" value="SET domain"/>
    <property type="match status" value="1"/>
</dbReference>
<evidence type="ECO:0000313" key="4">
    <source>
        <dbReference type="Proteomes" id="UP001516023"/>
    </source>
</evidence>
<dbReference type="Gene3D" id="3.40.50.150">
    <property type="entry name" value="Vaccinia Virus protein VP39"/>
    <property type="match status" value="1"/>
</dbReference>
<dbReference type="InterPro" id="IPR046341">
    <property type="entry name" value="SET_dom_sf"/>
</dbReference>
<dbReference type="Pfam" id="PF01564">
    <property type="entry name" value="Spermine_synth"/>
    <property type="match status" value="1"/>
</dbReference>
<dbReference type="SUPFAM" id="SSF53335">
    <property type="entry name" value="S-adenosyl-L-methionine-dependent methyltransferases"/>
    <property type="match status" value="1"/>
</dbReference>
<proteinExistence type="predicted"/>
<evidence type="ECO:0000313" key="3">
    <source>
        <dbReference type="EMBL" id="KAL3805617.1"/>
    </source>
</evidence>
<dbReference type="AlphaFoldDB" id="A0ABD3QZ32"/>
<dbReference type="InterPro" id="IPR001214">
    <property type="entry name" value="SET_dom"/>
</dbReference>
<gene>
    <name evidence="3" type="ORF">HJC23_005861</name>
</gene>
<dbReference type="PROSITE" id="PS50280">
    <property type="entry name" value="SET"/>
    <property type="match status" value="1"/>
</dbReference>
<keyword evidence="4" id="KW-1185">Reference proteome</keyword>
<accession>A0ABD3QZ32</accession>
<evidence type="ECO:0000256" key="1">
    <source>
        <dbReference type="SAM" id="Phobius"/>
    </source>
</evidence>
<dbReference type="EMBL" id="JABMIG020000002">
    <property type="protein sequence ID" value="KAL3805617.1"/>
    <property type="molecule type" value="Genomic_DNA"/>
</dbReference>
<organism evidence="3 4">
    <name type="scientific">Cyclotella cryptica</name>
    <dbReference type="NCBI Taxonomy" id="29204"/>
    <lineage>
        <taxon>Eukaryota</taxon>
        <taxon>Sar</taxon>
        <taxon>Stramenopiles</taxon>
        <taxon>Ochrophyta</taxon>
        <taxon>Bacillariophyta</taxon>
        <taxon>Coscinodiscophyceae</taxon>
        <taxon>Thalassiosirophycidae</taxon>
        <taxon>Stephanodiscales</taxon>
        <taxon>Stephanodiscaceae</taxon>
        <taxon>Cyclotella</taxon>
    </lineage>
</organism>